<dbReference type="InterPro" id="IPR002110">
    <property type="entry name" value="Ankyrin_rpt"/>
</dbReference>
<dbReference type="Proteomes" id="UP001431209">
    <property type="component" value="Unassembled WGS sequence"/>
</dbReference>
<evidence type="ECO:0000259" key="6">
    <source>
        <dbReference type="Pfam" id="PF03372"/>
    </source>
</evidence>
<feature type="coiled-coil region" evidence="4">
    <location>
        <begin position="477"/>
        <end position="511"/>
    </location>
</feature>
<evidence type="ECO:0000256" key="3">
    <source>
        <dbReference type="PROSITE-ProRule" id="PRU00023"/>
    </source>
</evidence>
<name>A0AAW2Z6M6_9EUKA</name>
<accession>A0AAW2Z6M6</accession>
<dbReference type="AlphaFoldDB" id="A0AAW2Z6M6"/>
<keyword evidence="8" id="KW-1185">Reference proteome</keyword>
<evidence type="ECO:0000256" key="2">
    <source>
        <dbReference type="ARBA" id="ARBA00023043"/>
    </source>
</evidence>
<feature type="domain" description="Endonuclease/exonuclease/phosphatase" evidence="6">
    <location>
        <begin position="279"/>
        <end position="435"/>
    </location>
</feature>
<keyword evidence="1" id="KW-0677">Repeat</keyword>
<dbReference type="Gene3D" id="3.60.10.10">
    <property type="entry name" value="Endonuclease/exonuclease/phosphatase"/>
    <property type="match status" value="1"/>
</dbReference>
<evidence type="ECO:0000313" key="7">
    <source>
        <dbReference type="EMBL" id="KAL0484326.1"/>
    </source>
</evidence>
<gene>
    <name evidence="7" type="ORF">AKO1_004980</name>
</gene>
<evidence type="ECO:0000256" key="4">
    <source>
        <dbReference type="SAM" id="Coils"/>
    </source>
</evidence>
<proteinExistence type="predicted"/>
<dbReference type="SUPFAM" id="SSF48403">
    <property type="entry name" value="Ankyrin repeat"/>
    <property type="match status" value="1"/>
</dbReference>
<keyword evidence="2 3" id="KW-0040">ANK repeat</keyword>
<dbReference type="EMBL" id="JAOPGA020001034">
    <property type="protein sequence ID" value="KAL0484326.1"/>
    <property type="molecule type" value="Genomic_DNA"/>
</dbReference>
<feature type="repeat" description="ANK" evidence="3">
    <location>
        <begin position="37"/>
        <end position="69"/>
    </location>
</feature>
<dbReference type="InterPro" id="IPR036691">
    <property type="entry name" value="Endo/exonu/phosph_ase_sf"/>
</dbReference>
<evidence type="ECO:0000313" key="8">
    <source>
        <dbReference type="Proteomes" id="UP001431209"/>
    </source>
</evidence>
<evidence type="ECO:0000256" key="1">
    <source>
        <dbReference type="ARBA" id="ARBA00022737"/>
    </source>
</evidence>
<dbReference type="Pfam" id="PF03372">
    <property type="entry name" value="Exo_endo_phos"/>
    <property type="match status" value="1"/>
</dbReference>
<evidence type="ECO:0000256" key="5">
    <source>
        <dbReference type="SAM" id="MobiDB-lite"/>
    </source>
</evidence>
<comment type="caution">
    <text evidence="7">The sequence shown here is derived from an EMBL/GenBank/DDBJ whole genome shotgun (WGS) entry which is preliminary data.</text>
</comment>
<dbReference type="InterPro" id="IPR036770">
    <property type="entry name" value="Ankyrin_rpt-contain_sf"/>
</dbReference>
<dbReference type="PROSITE" id="PS50297">
    <property type="entry name" value="ANK_REP_REGION"/>
    <property type="match status" value="1"/>
</dbReference>
<reference evidence="7 8" key="1">
    <citation type="submission" date="2024-03" db="EMBL/GenBank/DDBJ databases">
        <title>The Acrasis kona genome and developmental transcriptomes reveal deep origins of eukaryotic multicellular pathways.</title>
        <authorList>
            <person name="Sheikh S."/>
            <person name="Fu C.-J."/>
            <person name="Brown M.W."/>
            <person name="Baldauf S.L."/>
        </authorList>
    </citation>
    <scope>NUCLEOTIDE SEQUENCE [LARGE SCALE GENOMIC DNA]</scope>
    <source>
        <strain evidence="7 8">ATCC MYA-3509</strain>
    </source>
</reference>
<feature type="region of interest" description="Disordered" evidence="5">
    <location>
        <begin position="111"/>
        <end position="132"/>
    </location>
</feature>
<keyword evidence="4" id="KW-0175">Coiled coil</keyword>
<dbReference type="SMART" id="SM00248">
    <property type="entry name" value="ANK"/>
    <property type="match status" value="2"/>
</dbReference>
<sequence length="538" mass="62860">MVSKEFEEFIEGLKDKSKKDDYFLPLINKESAKEIKDGRTLLHYASQYGLRNAVEKLLDNHADEYFQDEKTRTSLMIACEYRHPWVVHVLLKHKTRRTIIRPVIPALTQAATQSGTPTIESTNTSNRTITPSQNAEERSLYIKQKIDDAFIIARRNDSWEIIQFMVNYDESILRAMLDKRDLYMLNLILVAYKERVEGLDAFIKLDVSEYMQSVDKNSLGYEDFINRTFIKERLIDAFFDKHKDHFIVATWNVGQVGGTQMNKPLCKEFWGKYNGLLMKIDLLFMQELNKEAVSFIQQNPIDNFETYVKRGRNKEYYVTLHKHRYSKKSDPNDCYYCWYHDFVDVDFVNVHFQSHGGDNVGLLANVNLQENRAIVIAGDFNCNKDQLKIFCRERRVECDNSEEATSSPKKKGGRSIDHILFKNLTLLETKVFKFLPHEKGDHYIKICAFEKPITEIDLLRAKNEEQSKEQLKSTKQLKETLAKNKEYLARIEQLEEENARLKGKIDGEHSLLRDFEKLTTKERHVDDAGTEITDGEVV</sequence>
<dbReference type="InterPro" id="IPR005135">
    <property type="entry name" value="Endo/exonuclease/phosphatase"/>
</dbReference>
<protein>
    <submittedName>
        <fullName evidence="7">Ankfy1</fullName>
    </submittedName>
</protein>
<organism evidence="7 8">
    <name type="scientific">Acrasis kona</name>
    <dbReference type="NCBI Taxonomy" id="1008807"/>
    <lineage>
        <taxon>Eukaryota</taxon>
        <taxon>Discoba</taxon>
        <taxon>Heterolobosea</taxon>
        <taxon>Tetramitia</taxon>
        <taxon>Eutetramitia</taxon>
        <taxon>Acrasidae</taxon>
        <taxon>Acrasis</taxon>
    </lineage>
</organism>
<dbReference type="PANTHER" id="PTHR24178">
    <property type="entry name" value="MOLTING PROTEIN MLT-4"/>
    <property type="match status" value="1"/>
</dbReference>
<dbReference type="PROSITE" id="PS50088">
    <property type="entry name" value="ANK_REPEAT"/>
    <property type="match status" value="1"/>
</dbReference>
<dbReference type="Pfam" id="PF12796">
    <property type="entry name" value="Ank_2"/>
    <property type="match status" value="1"/>
</dbReference>
<dbReference type="GO" id="GO:0003824">
    <property type="term" value="F:catalytic activity"/>
    <property type="evidence" value="ECO:0007669"/>
    <property type="project" value="InterPro"/>
</dbReference>
<dbReference type="Gene3D" id="1.25.40.20">
    <property type="entry name" value="Ankyrin repeat-containing domain"/>
    <property type="match status" value="1"/>
</dbReference>
<dbReference type="SUPFAM" id="SSF56219">
    <property type="entry name" value="DNase I-like"/>
    <property type="match status" value="1"/>
</dbReference>